<dbReference type="EMBL" id="LR134289">
    <property type="protein sequence ID" value="VEE09801.1"/>
    <property type="molecule type" value="Genomic_DNA"/>
</dbReference>
<sequence>MLLTYKKKPLHFAAVYIYLNYYFIGYSGKHPIPEQ</sequence>
<accession>A0A3S4PGB7</accession>
<protein>
    <submittedName>
        <fullName evidence="1">Uncharacterized protein</fullName>
    </submittedName>
</protein>
<proteinExistence type="predicted"/>
<name>A0A3S4PGB7_CHRGE</name>
<reference evidence="1 2" key="1">
    <citation type="submission" date="2018-12" db="EMBL/GenBank/DDBJ databases">
        <authorList>
            <consortium name="Pathogen Informatics"/>
        </authorList>
    </citation>
    <scope>NUCLEOTIDE SEQUENCE [LARGE SCALE GENOMIC DNA]</scope>
    <source>
        <strain evidence="1 2">NCTC11432</strain>
    </source>
</reference>
<organism evidence="1 2">
    <name type="scientific">Chryseobacterium gleum</name>
    <name type="common">Flavobacterium gleum</name>
    <dbReference type="NCBI Taxonomy" id="250"/>
    <lineage>
        <taxon>Bacteria</taxon>
        <taxon>Pseudomonadati</taxon>
        <taxon>Bacteroidota</taxon>
        <taxon>Flavobacteriia</taxon>
        <taxon>Flavobacteriales</taxon>
        <taxon>Weeksellaceae</taxon>
        <taxon>Chryseobacterium group</taxon>
        <taxon>Chryseobacterium</taxon>
    </lineage>
</organism>
<gene>
    <name evidence="1" type="ORF">NCTC11432_03387</name>
</gene>
<evidence type="ECO:0000313" key="1">
    <source>
        <dbReference type="EMBL" id="VEE09801.1"/>
    </source>
</evidence>
<dbReference type="KEGG" id="cgle:NCTC11432_03387"/>
<evidence type="ECO:0000313" key="2">
    <source>
        <dbReference type="Proteomes" id="UP000279227"/>
    </source>
</evidence>
<dbReference type="AlphaFoldDB" id="A0A3S4PGB7"/>
<dbReference type="Proteomes" id="UP000279227">
    <property type="component" value="Chromosome"/>
</dbReference>